<protein>
    <submittedName>
        <fullName evidence="2">Uncharacterized protein</fullName>
    </submittedName>
</protein>
<dbReference type="Gene3D" id="3.30.40.10">
    <property type="entry name" value="Zinc/RING finger domain, C3HC4 (zinc finger)"/>
    <property type="match status" value="1"/>
</dbReference>
<keyword evidence="3" id="KW-1185">Reference proteome</keyword>
<dbReference type="OrthoDB" id="24645at2759"/>
<dbReference type="EMBL" id="AYKW01000023">
    <property type="protein sequence ID" value="PIL28766.1"/>
    <property type="molecule type" value="Genomic_DNA"/>
</dbReference>
<feature type="compositionally biased region" description="Polar residues" evidence="1">
    <location>
        <begin position="249"/>
        <end position="268"/>
    </location>
</feature>
<name>A0A2G8S4R4_9APHY</name>
<reference evidence="2 3" key="1">
    <citation type="journal article" date="2015" name="Sci. Rep.">
        <title>Chromosome-level genome map provides insights into diverse defense mechanisms in the medicinal fungus Ganoderma sinense.</title>
        <authorList>
            <person name="Zhu Y."/>
            <person name="Xu J."/>
            <person name="Sun C."/>
            <person name="Zhou S."/>
            <person name="Xu H."/>
            <person name="Nelson D.R."/>
            <person name="Qian J."/>
            <person name="Song J."/>
            <person name="Luo H."/>
            <person name="Xiang L."/>
            <person name="Li Y."/>
            <person name="Xu Z."/>
            <person name="Ji A."/>
            <person name="Wang L."/>
            <person name="Lu S."/>
            <person name="Hayward A."/>
            <person name="Sun W."/>
            <person name="Li X."/>
            <person name="Schwartz D.C."/>
            <person name="Wang Y."/>
            <person name="Chen S."/>
        </authorList>
    </citation>
    <scope>NUCLEOTIDE SEQUENCE [LARGE SCALE GENOMIC DNA]</scope>
    <source>
        <strain evidence="2 3">ZZ0214-1</strain>
    </source>
</reference>
<dbReference type="InterPro" id="IPR013083">
    <property type="entry name" value="Znf_RING/FYVE/PHD"/>
</dbReference>
<feature type="region of interest" description="Disordered" evidence="1">
    <location>
        <begin position="15"/>
        <end position="34"/>
    </location>
</feature>
<evidence type="ECO:0000313" key="2">
    <source>
        <dbReference type="EMBL" id="PIL28766.1"/>
    </source>
</evidence>
<dbReference type="AlphaFoldDB" id="A0A2G8S4R4"/>
<dbReference type="Proteomes" id="UP000230002">
    <property type="component" value="Unassembled WGS sequence"/>
</dbReference>
<dbReference type="STRING" id="1077348.A0A2G8S4R4"/>
<feature type="region of interest" description="Disordered" evidence="1">
    <location>
        <begin position="234"/>
        <end position="279"/>
    </location>
</feature>
<organism evidence="2 3">
    <name type="scientific">Ganoderma sinense ZZ0214-1</name>
    <dbReference type="NCBI Taxonomy" id="1077348"/>
    <lineage>
        <taxon>Eukaryota</taxon>
        <taxon>Fungi</taxon>
        <taxon>Dikarya</taxon>
        <taxon>Basidiomycota</taxon>
        <taxon>Agaricomycotina</taxon>
        <taxon>Agaricomycetes</taxon>
        <taxon>Polyporales</taxon>
        <taxon>Polyporaceae</taxon>
        <taxon>Ganoderma</taxon>
    </lineage>
</organism>
<accession>A0A2G8S4R4</accession>
<gene>
    <name evidence="2" type="ORF">GSI_08810</name>
</gene>
<feature type="region of interest" description="Disordered" evidence="1">
    <location>
        <begin position="99"/>
        <end position="211"/>
    </location>
</feature>
<proteinExistence type="predicted"/>
<evidence type="ECO:0000313" key="3">
    <source>
        <dbReference type="Proteomes" id="UP000230002"/>
    </source>
</evidence>
<sequence>MPPLPLGVKVVTELEGVDGKSGKPGSGRSGPIDVSDAYFTTEHLRKASSIFVPDRDLREASSSSSSDIIPRGGHCASCNDYILWGDLVRGCYRRREGGVTPEVEQDDGDEQDEDEDLGGQLFSDQREDEDDVVPPKASRSITSRRTIKQSKARGAGPSASKPAPFSTLAPPSSSDEREHFDLDNISGGSSDEQESDDGRPHPPGQDREECLPGLHRYTRVLGFAIAKIIAPHRHPLTPLRTTGRRRPRQQSAPRGQGLVSRQQLSSGFSPPGSAHSVAGKCVTEEYPEGRRARRQGNHARPTWQERTLSIVFFPRQGMLRAAPLTGDPLVRRREPSLGTVAGRWRSRVQRWANQVCGLFPTCHRFHSHGQRWMTGEQGSRPSIMKWWKSHLIDEDGPLVSGCERRLGGWHLQLRTEAADPKTTNRNRTLVSGGGTGVQANLIHFESFYPTIGKPLHGHSSGKSCSPDVSLGH</sequence>
<comment type="caution">
    <text evidence="2">The sequence shown here is derived from an EMBL/GenBank/DDBJ whole genome shotgun (WGS) entry which is preliminary data.</text>
</comment>
<feature type="compositionally biased region" description="Acidic residues" evidence="1">
    <location>
        <begin position="103"/>
        <end position="117"/>
    </location>
</feature>
<feature type="compositionally biased region" description="Basic and acidic residues" evidence="1">
    <location>
        <begin position="196"/>
        <end position="210"/>
    </location>
</feature>
<evidence type="ECO:0000256" key="1">
    <source>
        <dbReference type="SAM" id="MobiDB-lite"/>
    </source>
</evidence>